<accession>A0ABX3DKE9</accession>
<feature type="chain" id="PRO_5045067929" description="Lipoprotein" evidence="1">
    <location>
        <begin position="26"/>
        <end position="98"/>
    </location>
</feature>
<reference evidence="2" key="1">
    <citation type="submission" date="2016-11" db="EMBL/GenBank/DDBJ databases">
        <title>Genome sequencing of Amycolatopsis regifaucium.</title>
        <authorList>
            <person name="Mayilraj S."/>
            <person name="Kaur N."/>
        </authorList>
    </citation>
    <scope>NUCLEOTIDE SEQUENCE [LARGE SCALE GENOMIC DNA]</scope>
    <source>
        <strain evidence="2">GY080</strain>
    </source>
</reference>
<name>A0ABX3DKE9_9PSEU</name>
<evidence type="ECO:0000313" key="2">
    <source>
        <dbReference type="EMBL" id="OKA05010.1"/>
    </source>
</evidence>
<organism evidence="2 3">
    <name type="scientific">Amycolatopsis regifaucium</name>
    <dbReference type="NCBI Taxonomy" id="546365"/>
    <lineage>
        <taxon>Bacteria</taxon>
        <taxon>Bacillati</taxon>
        <taxon>Actinomycetota</taxon>
        <taxon>Actinomycetes</taxon>
        <taxon>Pseudonocardiales</taxon>
        <taxon>Pseudonocardiaceae</taxon>
        <taxon>Amycolatopsis</taxon>
    </lineage>
</organism>
<keyword evidence="3" id="KW-1185">Reference proteome</keyword>
<protein>
    <recommendedName>
        <fullName evidence="4">Lipoprotein</fullName>
    </recommendedName>
</protein>
<dbReference type="PROSITE" id="PS51257">
    <property type="entry name" value="PROKAR_LIPOPROTEIN"/>
    <property type="match status" value="1"/>
</dbReference>
<sequence>MSANRGRGALLVVLAAVLVAGCSSEPEPPPTYRLTGDACGAVNPAEFAALTRAAPAKKPSKLVESLVGGNCAMEFDGAGGYVLLTTFIAIHPSGEAAA</sequence>
<evidence type="ECO:0008006" key="4">
    <source>
        <dbReference type="Google" id="ProtNLM"/>
    </source>
</evidence>
<feature type="signal peptide" evidence="1">
    <location>
        <begin position="1"/>
        <end position="25"/>
    </location>
</feature>
<keyword evidence="1" id="KW-0732">Signal</keyword>
<dbReference type="EMBL" id="LOBU02000019">
    <property type="protein sequence ID" value="OKA05010.1"/>
    <property type="molecule type" value="Genomic_DNA"/>
</dbReference>
<gene>
    <name evidence="2" type="ORF">ATP06_0228530</name>
</gene>
<dbReference type="RefSeq" id="WP_061982525.1">
    <property type="nucleotide sequence ID" value="NZ_FOPQ01000006.1"/>
</dbReference>
<proteinExistence type="predicted"/>
<dbReference type="Proteomes" id="UP000186883">
    <property type="component" value="Unassembled WGS sequence"/>
</dbReference>
<evidence type="ECO:0000256" key="1">
    <source>
        <dbReference type="SAM" id="SignalP"/>
    </source>
</evidence>
<comment type="caution">
    <text evidence="2">The sequence shown here is derived from an EMBL/GenBank/DDBJ whole genome shotgun (WGS) entry which is preliminary data.</text>
</comment>
<evidence type="ECO:0000313" key="3">
    <source>
        <dbReference type="Proteomes" id="UP000186883"/>
    </source>
</evidence>